<dbReference type="Gene3D" id="1.10.260.40">
    <property type="entry name" value="lambda repressor-like DNA-binding domains"/>
    <property type="match status" value="1"/>
</dbReference>
<dbReference type="PANTHER" id="PTHR46797">
    <property type="entry name" value="HTH-TYPE TRANSCRIPTIONAL REGULATOR"/>
    <property type="match status" value="1"/>
</dbReference>
<dbReference type="GO" id="GO:0003700">
    <property type="term" value="F:DNA-binding transcription factor activity"/>
    <property type="evidence" value="ECO:0007669"/>
    <property type="project" value="TreeGrafter"/>
</dbReference>
<keyword evidence="1" id="KW-0238">DNA-binding</keyword>
<evidence type="ECO:0000313" key="3">
    <source>
        <dbReference type="EMBL" id="GGS47210.1"/>
    </source>
</evidence>
<dbReference type="CDD" id="cd00093">
    <property type="entry name" value="HTH_XRE"/>
    <property type="match status" value="1"/>
</dbReference>
<dbReference type="Pfam" id="PF13560">
    <property type="entry name" value="HTH_31"/>
    <property type="match status" value="1"/>
</dbReference>
<dbReference type="Proteomes" id="UP000660680">
    <property type="component" value="Unassembled WGS sequence"/>
</dbReference>
<proteinExistence type="predicted"/>
<dbReference type="GO" id="GO:0005829">
    <property type="term" value="C:cytosol"/>
    <property type="evidence" value="ECO:0007669"/>
    <property type="project" value="TreeGrafter"/>
</dbReference>
<name>A0A918GMP9_9PSEU</name>
<dbReference type="PANTHER" id="PTHR46797:SF1">
    <property type="entry name" value="METHYLPHOSPHONATE SYNTHASE"/>
    <property type="match status" value="1"/>
</dbReference>
<dbReference type="SUPFAM" id="SSF47413">
    <property type="entry name" value="lambda repressor-like DNA-binding domains"/>
    <property type="match status" value="1"/>
</dbReference>
<feature type="domain" description="HTH cro/C1-type" evidence="2">
    <location>
        <begin position="10"/>
        <end position="65"/>
    </location>
</feature>
<dbReference type="AlphaFoldDB" id="A0A918GMP9"/>
<sequence length="143" mass="14680">MDNAELGHRLRSLRAASGKTVADVAALAGLSVPYIANLENGRGNPTLDALRRLATALGADLRVELGAAPGPAADPLPPVLVRLGRGQRFRDCVAAIGGPEPGDLAGRLLAVLASAAAVSPHPLTEADCHRLLDALLLITRHPA</sequence>
<dbReference type="PROSITE" id="PS50943">
    <property type="entry name" value="HTH_CROC1"/>
    <property type="match status" value="1"/>
</dbReference>
<accession>A0A918GMP9</accession>
<organism evidence="3 4">
    <name type="scientific">Actinokineospora fastidiosa</name>
    <dbReference type="NCBI Taxonomy" id="1816"/>
    <lineage>
        <taxon>Bacteria</taxon>
        <taxon>Bacillati</taxon>
        <taxon>Actinomycetota</taxon>
        <taxon>Actinomycetes</taxon>
        <taxon>Pseudonocardiales</taxon>
        <taxon>Pseudonocardiaceae</taxon>
        <taxon>Actinokineospora</taxon>
    </lineage>
</organism>
<dbReference type="InterPro" id="IPR001387">
    <property type="entry name" value="Cro/C1-type_HTH"/>
</dbReference>
<dbReference type="InterPro" id="IPR050807">
    <property type="entry name" value="TransReg_Diox_bact_type"/>
</dbReference>
<protein>
    <recommendedName>
        <fullName evidence="2">HTH cro/C1-type domain-containing protein</fullName>
    </recommendedName>
</protein>
<reference evidence="3" key="2">
    <citation type="submission" date="2020-09" db="EMBL/GenBank/DDBJ databases">
        <authorList>
            <person name="Sun Q."/>
            <person name="Ohkuma M."/>
        </authorList>
    </citation>
    <scope>NUCLEOTIDE SEQUENCE</scope>
    <source>
        <strain evidence="3">JCM 3276</strain>
    </source>
</reference>
<comment type="caution">
    <text evidence="3">The sequence shown here is derived from an EMBL/GenBank/DDBJ whole genome shotgun (WGS) entry which is preliminary data.</text>
</comment>
<evidence type="ECO:0000259" key="2">
    <source>
        <dbReference type="PROSITE" id="PS50943"/>
    </source>
</evidence>
<dbReference type="RefSeq" id="WP_189212821.1">
    <property type="nucleotide sequence ID" value="NZ_BMRB01000004.1"/>
</dbReference>
<dbReference type="SMART" id="SM00530">
    <property type="entry name" value="HTH_XRE"/>
    <property type="match status" value="1"/>
</dbReference>
<dbReference type="EMBL" id="BMRB01000004">
    <property type="protein sequence ID" value="GGS47210.1"/>
    <property type="molecule type" value="Genomic_DNA"/>
</dbReference>
<keyword evidence="4" id="KW-1185">Reference proteome</keyword>
<evidence type="ECO:0000256" key="1">
    <source>
        <dbReference type="ARBA" id="ARBA00023125"/>
    </source>
</evidence>
<dbReference type="InterPro" id="IPR010982">
    <property type="entry name" value="Lambda_DNA-bd_dom_sf"/>
</dbReference>
<reference evidence="3" key="1">
    <citation type="journal article" date="2014" name="Int. J. Syst. Evol. Microbiol.">
        <title>Complete genome sequence of Corynebacterium casei LMG S-19264T (=DSM 44701T), isolated from a smear-ripened cheese.</title>
        <authorList>
            <consortium name="US DOE Joint Genome Institute (JGI-PGF)"/>
            <person name="Walter F."/>
            <person name="Albersmeier A."/>
            <person name="Kalinowski J."/>
            <person name="Ruckert C."/>
        </authorList>
    </citation>
    <scope>NUCLEOTIDE SEQUENCE</scope>
    <source>
        <strain evidence="3">JCM 3276</strain>
    </source>
</reference>
<dbReference type="GO" id="GO:0003677">
    <property type="term" value="F:DNA binding"/>
    <property type="evidence" value="ECO:0007669"/>
    <property type="project" value="UniProtKB-KW"/>
</dbReference>
<evidence type="ECO:0000313" key="4">
    <source>
        <dbReference type="Proteomes" id="UP000660680"/>
    </source>
</evidence>
<gene>
    <name evidence="3" type="ORF">GCM10010171_48050</name>
</gene>